<keyword evidence="8 10" id="KW-0505">Motor protein</keyword>
<dbReference type="GO" id="GO:0036449">
    <property type="term" value="C:microtubule minus-end"/>
    <property type="evidence" value="ECO:0007669"/>
    <property type="project" value="EnsemblFungi"/>
</dbReference>
<dbReference type="PROSITE" id="PS00411">
    <property type="entry name" value="KINESIN_MOTOR_1"/>
    <property type="match status" value="1"/>
</dbReference>
<dbReference type="OrthoDB" id="3176171at2759"/>
<evidence type="ECO:0000256" key="2">
    <source>
        <dbReference type="ARBA" id="ARBA00010899"/>
    </source>
</evidence>
<dbReference type="PANTHER" id="PTHR47972:SF45">
    <property type="entry name" value="PROTEIN CLARET SEGREGATIONAL"/>
    <property type="match status" value="1"/>
</dbReference>
<keyword evidence="5 10" id="KW-0547">Nucleotide-binding</keyword>
<keyword evidence="3" id="KW-0963">Cytoplasm</keyword>
<sequence>MATARNKTLKPPQELDLEIPVCLTKFHDIDDTKPVFPASKGKGVVTNQRQQENIDSNIKRKMPMGANSHKRPRLDIPPPVPVKKAMVSKPATRVAKPAPVSRSRVTVPKTASGRPMSTLELQNQMLAMGERTSALESQNLMAQETIQSISDKLKESESRVNEIKATLESKVQIKEMESVEKQKEIYELKAKMHQRELEMDMKLRSLNESHEMNARSLKDDISRLNEKVTHLKRDCEFKEEKIFQLNVISLVKSQSLAMSTASVDNQTLKVRLESMENAHKVLIKENEELKRKLEEANETIKALENQIQVDEKIRRKLHNDILELKGNIRVFCRVRPILPGESENSEETKIQFPESKEENQIEILQTTEHFSDNSKQIVKSLPFQYDRVFQPNSSQSQVFNEISQLVQSSLDGYRVCVFAYGQTNSGKSYTMEGPAIFDEDTAGMIPRAVKQIYETAEELKEKGWEYEMEATYVEIYNENIRDLLGNGEEKKHDIRHSNGKTIITDITTIQVKDAKQVLSLIEKARKNRAVGETQCNERSSRSHSVFILKLNGKNSITNEETEGVLNLIDLAGSERLSASGATGDRLKETQAINKSLSSLGDVIAALANKEQHVPYRNSKLTYLLQNSLGGNSKTLMFVNISPLAQNIQETICSLRFATKVNACQIGTARKNITLK</sequence>
<dbReference type="GO" id="GO:1990810">
    <property type="term" value="P:microtubule anchoring at mitotic spindle pole body"/>
    <property type="evidence" value="ECO:0007669"/>
    <property type="project" value="EnsemblFungi"/>
</dbReference>
<dbReference type="GO" id="GO:1990942">
    <property type="term" value="P:mitotic metaphase chromosome recapture"/>
    <property type="evidence" value="ECO:0007669"/>
    <property type="project" value="EnsemblFungi"/>
</dbReference>
<dbReference type="GO" id="GO:0031535">
    <property type="term" value="P:plus-end directed microtubule sliding"/>
    <property type="evidence" value="ECO:0007669"/>
    <property type="project" value="EnsemblFungi"/>
</dbReference>
<dbReference type="InterPro" id="IPR019821">
    <property type="entry name" value="Kinesin_motor_CS"/>
</dbReference>
<dbReference type="GO" id="GO:0035371">
    <property type="term" value="C:microtubule plus-end"/>
    <property type="evidence" value="ECO:0007669"/>
    <property type="project" value="EnsemblFungi"/>
</dbReference>
<dbReference type="GO" id="GO:0005524">
    <property type="term" value="F:ATP binding"/>
    <property type="evidence" value="ECO:0007669"/>
    <property type="project" value="UniProtKB-UniRule"/>
</dbReference>
<evidence type="ECO:0000256" key="3">
    <source>
        <dbReference type="ARBA" id="ARBA00022490"/>
    </source>
</evidence>
<evidence type="ECO:0000256" key="6">
    <source>
        <dbReference type="ARBA" id="ARBA00022840"/>
    </source>
</evidence>
<evidence type="ECO:0000256" key="4">
    <source>
        <dbReference type="ARBA" id="ARBA00022701"/>
    </source>
</evidence>
<dbReference type="CDD" id="cd01366">
    <property type="entry name" value="KISc_C_terminal"/>
    <property type="match status" value="1"/>
</dbReference>
<dbReference type="AlphaFoldDB" id="A0A075B4J0"/>
<evidence type="ECO:0000313" key="16">
    <source>
        <dbReference type="EMBL" id="RKP20156.1"/>
    </source>
</evidence>
<reference evidence="18" key="2">
    <citation type="journal article" date="2018" name="Nat. Microbiol.">
        <title>Leveraging single-cell genomics to expand the fungal tree of life.</title>
        <authorList>
            <person name="Ahrendt S.R."/>
            <person name="Quandt C.A."/>
            <person name="Ciobanu D."/>
            <person name="Clum A."/>
            <person name="Salamov A."/>
            <person name="Andreopoulos B."/>
            <person name="Cheng J.F."/>
            <person name="Woyke T."/>
            <person name="Pelin A."/>
            <person name="Henrissat B."/>
            <person name="Reynolds N.K."/>
            <person name="Benny G.L."/>
            <person name="Smith M.E."/>
            <person name="James T.Y."/>
            <person name="Grigoriev I.V."/>
        </authorList>
    </citation>
    <scope>NUCLEOTIDE SEQUENCE [LARGE SCALE GENOMIC DNA]</scope>
    <source>
        <strain evidence="18">CSF55</strain>
    </source>
</reference>
<reference evidence="16" key="3">
    <citation type="submission" date="2018-08" db="EMBL/GenBank/DDBJ databases">
        <title>Leveraging single-cell genomics to expand the Fungal Tree of Life.</title>
        <authorList>
            <consortium name="DOE Joint Genome Institute"/>
            <person name="Ahrendt S.R."/>
            <person name="Quandt C.A."/>
            <person name="Ciobanu D."/>
            <person name="Clum A."/>
            <person name="Salamov A."/>
            <person name="Andreopoulos B."/>
            <person name="Cheng J.-F."/>
            <person name="Woyke T."/>
            <person name="Pelin A."/>
            <person name="Henrissat B."/>
            <person name="Reynolds N."/>
            <person name="Benny G.L."/>
            <person name="Smith M.E."/>
            <person name="James T.Y."/>
            <person name="Grigoriev I.V."/>
        </authorList>
    </citation>
    <scope>NUCLEOTIDE SEQUENCE</scope>
    <source>
        <strain evidence="16">CSF55</strain>
    </source>
</reference>
<dbReference type="EMBL" id="ML005104">
    <property type="protein sequence ID" value="RKP20156.1"/>
    <property type="molecule type" value="Genomic_DNA"/>
</dbReference>
<evidence type="ECO:0000256" key="9">
    <source>
        <dbReference type="ARBA" id="ARBA00023212"/>
    </source>
</evidence>
<evidence type="ECO:0000256" key="5">
    <source>
        <dbReference type="ARBA" id="ARBA00022741"/>
    </source>
</evidence>
<feature type="region of interest" description="Disordered" evidence="13">
    <location>
        <begin position="62"/>
        <end position="81"/>
    </location>
</feature>
<dbReference type="SMART" id="SM00129">
    <property type="entry name" value="KISc"/>
    <property type="match status" value="1"/>
</dbReference>
<dbReference type="GO" id="GO:0090619">
    <property type="term" value="C:meiotic spindle pole"/>
    <property type="evidence" value="ECO:0007669"/>
    <property type="project" value="EnsemblFungi"/>
</dbReference>
<proteinExistence type="inferred from homology"/>
<dbReference type="Proteomes" id="UP000281549">
    <property type="component" value="Unassembled WGS sequence"/>
</dbReference>
<dbReference type="OMA" id="SHEMNAR"/>
<dbReference type="GO" id="GO:0140641">
    <property type="term" value="P:mitotic spindle formation (spindle phase two)"/>
    <property type="evidence" value="ECO:0007669"/>
    <property type="project" value="EnsemblFungi"/>
</dbReference>
<evidence type="ECO:0000313" key="18">
    <source>
        <dbReference type="Proteomes" id="UP000281549"/>
    </source>
</evidence>
<comment type="subcellular location">
    <subcellularLocation>
        <location evidence="1">Cytoplasm</location>
        <location evidence="1">Cytoskeleton</location>
    </subcellularLocation>
</comment>
<dbReference type="PROSITE" id="PS50067">
    <property type="entry name" value="KINESIN_MOTOR_2"/>
    <property type="match status" value="1"/>
</dbReference>
<dbReference type="HOGENOM" id="CLU_001485_12_4_1"/>
<evidence type="ECO:0000256" key="1">
    <source>
        <dbReference type="ARBA" id="ARBA00004245"/>
    </source>
</evidence>
<dbReference type="GO" id="GO:0031122">
    <property type="term" value="P:cytoplasmic microtubule organization"/>
    <property type="evidence" value="ECO:0007669"/>
    <property type="project" value="EnsemblFungi"/>
</dbReference>
<dbReference type="Pfam" id="PF00225">
    <property type="entry name" value="Kinesin"/>
    <property type="match status" value="1"/>
</dbReference>
<feature type="coiled-coil region" evidence="12">
    <location>
        <begin position="265"/>
        <end position="320"/>
    </location>
</feature>
<dbReference type="PANTHER" id="PTHR47972">
    <property type="entry name" value="KINESIN-LIKE PROTEIN KLP-3"/>
    <property type="match status" value="1"/>
</dbReference>
<dbReference type="GO" id="GO:0001578">
    <property type="term" value="P:microtubule bundle formation"/>
    <property type="evidence" value="ECO:0007669"/>
    <property type="project" value="EnsemblFungi"/>
</dbReference>
<feature type="coiled-coil region" evidence="12">
    <location>
        <begin position="146"/>
        <end position="241"/>
    </location>
</feature>
<evidence type="ECO:0000256" key="11">
    <source>
        <dbReference type="RuleBase" id="RU000394"/>
    </source>
</evidence>
<dbReference type="GO" id="GO:0005634">
    <property type="term" value="C:nucleus"/>
    <property type="evidence" value="ECO:0007669"/>
    <property type="project" value="EnsemblFungi"/>
</dbReference>
<keyword evidence="17" id="KW-1185">Reference proteome</keyword>
<feature type="binding site" evidence="10">
    <location>
        <begin position="421"/>
        <end position="428"/>
    </location>
    <ligand>
        <name>ATP</name>
        <dbReference type="ChEBI" id="CHEBI:30616"/>
    </ligand>
</feature>
<dbReference type="GO" id="GO:0051256">
    <property type="term" value="P:mitotic spindle midzone assembly"/>
    <property type="evidence" value="ECO:0007669"/>
    <property type="project" value="EnsemblFungi"/>
</dbReference>
<gene>
    <name evidence="15" type="ORF">O9G_002268</name>
    <name evidence="16" type="ORF">ROZALSC1DRAFT_28333</name>
</gene>
<dbReference type="Proteomes" id="UP000030755">
    <property type="component" value="Unassembled WGS sequence"/>
</dbReference>
<dbReference type="GO" id="GO:0000235">
    <property type="term" value="C:astral microtubule"/>
    <property type="evidence" value="ECO:0007669"/>
    <property type="project" value="EnsemblFungi"/>
</dbReference>
<dbReference type="GO" id="GO:0005872">
    <property type="term" value="C:minus-end kinesin complex"/>
    <property type="evidence" value="ECO:0007669"/>
    <property type="project" value="EnsemblFungi"/>
</dbReference>
<keyword evidence="4 11" id="KW-0493">Microtubule</keyword>
<keyword evidence="7 12" id="KW-0175">Coiled coil</keyword>
<dbReference type="GO" id="GO:1990571">
    <property type="term" value="P:meiotic centromere clustering"/>
    <property type="evidence" value="ECO:0007669"/>
    <property type="project" value="EnsemblFungi"/>
</dbReference>
<dbReference type="GO" id="GO:1990537">
    <property type="term" value="C:mitotic spindle polar microtubule"/>
    <property type="evidence" value="ECO:0007669"/>
    <property type="project" value="EnsemblFungi"/>
</dbReference>
<dbReference type="GO" id="GO:0055028">
    <property type="term" value="C:cortical microtubule"/>
    <property type="evidence" value="ECO:0007669"/>
    <property type="project" value="EnsemblFungi"/>
</dbReference>
<dbReference type="STRING" id="988480.A0A075B4J0"/>
<dbReference type="FunFam" id="3.40.850.10:FF:000065">
    <property type="entry name" value="Kinesin-like protein"/>
    <property type="match status" value="1"/>
</dbReference>
<dbReference type="GO" id="GO:0000743">
    <property type="term" value="P:nuclear migration involved in conjugation with cellular fusion"/>
    <property type="evidence" value="ECO:0007669"/>
    <property type="project" value="EnsemblFungi"/>
</dbReference>
<keyword evidence="6 10" id="KW-0067">ATP-binding</keyword>
<dbReference type="GO" id="GO:0140642">
    <property type="term" value="P:meiotic spindle formation (spindle phase two)"/>
    <property type="evidence" value="ECO:0007669"/>
    <property type="project" value="EnsemblFungi"/>
</dbReference>
<dbReference type="GO" id="GO:0008017">
    <property type="term" value="F:microtubule binding"/>
    <property type="evidence" value="ECO:0007669"/>
    <property type="project" value="EnsemblFungi"/>
</dbReference>
<dbReference type="PRINTS" id="PR00380">
    <property type="entry name" value="KINESINHEAVY"/>
</dbReference>
<organism evidence="15 17">
    <name type="scientific">Rozella allomycis (strain CSF55)</name>
    <dbReference type="NCBI Taxonomy" id="988480"/>
    <lineage>
        <taxon>Eukaryota</taxon>
        <taxon>Fungi</taxon>
        <taxon>Fungi incertae sedis</taxon>
        <taxon>Cryptomycota</taxon>
        <taxon>Cryptomycota incertae sedis</taxon>
        <taxon>Rozella</taxon>
    </lineage>
</organism>
<dbReference type="GO" id="GO:0008569">
    <property type="term" value="F:minus-end-directed microtubule motor activity"/>
    <property type="evidence" value="ECO:0007669"/>
    <property type="project" value="EnsemblFungi"/>
</dbReference>
<dbReference type="GO" id="GO:0031534">
    <property type="term" value="P:minus-end directed microtubule sliding"/>
    <property type="evidence" value="ECO:0007669"/>
    <property type="project" value="EnsemblFungi"/>
</dbReference>
<feature type="domain" description="Kinesin motor" evidence="14">
    <location>
        <begin position="327"/>
        <end position="663"/>
    </location>
</feature>
<dbReference type="SUPFAM" id="SSF52540">
    <property type="entry name" value="P-loop containing nucleoside triphosphate hydrolases"/>
    <property type="match status" value="1"/>
</dbReference>
<dbReference type="GO" id="GO:0090561">
    <property type="term" value="P:nuclear migration during mitotic telophase"/>
    <property type="evidence" value="ECO:0007669"/>
    <property type="project" value="EnsemblFungi"/>
</dbReference>
<dbReference type="EMBL" id="KE560636">
    <property type="protein sequence ID" value="EPZ36202.1"/>
    <property type="molecule type" value="Genomic_DNA"/>
</dbReference>
<evidence type="ECO:0000313" key="17">
    <source>
        <dbReference type="Proteomes" id="UP000030755"/>
    </source>
</evidence>
<dbReference type="Gene3D" id="3.40.850.10">
    <property type="entry name" value="Kinesin motor domain"/>
    <property type="match status" value="1"/>
</dbReference>
<protein>
    <recommendedName>
        <fullName evidence="11">Kinesin-like protein</fullName>
    </recommendedName>
</protein>
<dbReference type="InterPro" id="IPR001752">
    <property type="entry name" value="Kinesin_motor_dom"/>
</dbReference>
<dbReference type="InterPro" id="IPR036961">
    <property type="entry name" value="Kinesin_motor_dom_sf"/>
</dbReference>
<evidence type="ECO:0000259" key="14">
    <source>
        <dbReference type="PROSITE" id="PS50067"/>
    </source>
</evidence>
<reference evidence="15 17" key="1">
    <citation type="journal article" date="2013" name="Curr. Biol.">
        <title>Shared signatures of parasitism and phylogenomics unite Cryptomycota and microsporidia.</title>
        <authorList>
            <person name="James T.Y."/>
            <person name="Pelin A."/>
            <person name="Bonen L."/>
            <person name="Ahrendt S."/>
            <person name="Sain D."/>
            <person name="Corradi N."/>
            <person name="Stajich J.E."/>
        </authorList>
    </citation>
    <scope>NUCLEOTIDE SEQUENCE [LARGE SCALE GENOMIC DNA]</scope>
    <source>
        <strain evidence="15">CSF55</strain>
        <strain evidence="15">CSF55</strain>
    </source>
</reference>
<evidence type="ECO:0000256" key="8">
    <source>
        <dbReference type="ARBA" id="ARBA00023175"/>
    </source>
</evidence>
<comment type="similarity">
    <text evidence="2">Belongs to the TRAFAC class myosin-kinesin ATPase superfamily. Kinesin family. KIN-14 subfamily.</text>
</comment>
<dbReference type="InterPro" id="IPR027417">
    <property type="entry name" value="P-loop_NTPase"/>
</dbReference>
<evidence type="ECO:0000256" key="7">
    <source>
        <dbReference type="ARBA" id="ARBA00023054"/>
    </source>
</evidence>
<name>A0A075B4J0_ROZAC</name>
<evidence type="ECO:0000256" key="12">
    <source>
        <dbReference type="SAM" id="Coils"/>
    </source>
</evidence>
<evidence type="ECO:0000256" key="10">
    <source>
        <dbReference type="PROSITE-ProRule" id="PRU00283"/>
    </source>
</evidence>
<dbReference type="GO" id="GO:0030951">
    <property type="term" value="P:establishment or maintenance of microtubule cytoskeleton polarity"/>
    <property type="evidence" value="ECO:0007669"/>
    <property type="project" value="EnsemblFungi"/>
</dbReference>
<feature type="region of interest" description="Disordered" evidence="13">
    <location>
        <begin position="88"/>
        <end position="112"/>
    </location>
</feature>
<evidence type="ECO:0000256" key="13">
    <source>
        <dbReference type="SAM" id="MobiDB-lite"/>
    </source>
</evidence>
<dbReference type="GO" id="GO:0000742">
    <property type="term" value="P:karyogamy involved in conjugation with cellular fusion"/>
    <property type="evidence" value="ECO:0007669"/>
    <property type="project" value="EnsemblFungi"/>
</dbReference>
<accession>A0A075B4J0</accession>
<dbReference type="InterPro" id="IPR027640">
    <property type="entry name" value="Kinesin-like_fam"/>
</dbReference>
<keyword evidence="9" id="KW-0206">Cytoskeleton</keyword>
<dbReference type="GO" id="GO:0000776">
    <property type="term" value="C:kinetochore"/>
    <property type="evidence" value="ECO:0007669"/>
    <property type="project" value="EnsemblFungi"/>
</dbReference>
<evidence type="ECO:0000313" key="15">
    <source>
        <dbReference type="EMBL" id="EPZ36202.1"/>
    </source>
</evidence>